<evidence type="ECO:0000313" key="2">
    <source>
        <dbReference type="EMBL" id="GAA4969043.1"/>
    </source>
</evidence>
<dbReference type="PANTHER" id="PTHR37489">
    <property type="entry name" value="DUF3500 DOMAIN-CONTAINING PROTEIN"/>
    <property type="match status" value="1"/>
</dbReference>
<keyword evidence="3" id="KW-1185">Reference proteome</keyword>
<reference evidence="3" key="1">
    <citation type="journal article" date="2019" name="Int. J. Syst. Evol. Microbiol.">
        <title>The Global Catalogue of Microorganisms (GCM) 10K type strain sequencing project: providing services to taxonomists for standard genome sequencing and annotation.</title>
        <authorList>
            <consortium name="The Broad Institute Genomics Platform"/>
            <consortium name="The Broad Institute Genome Sequencing Center for Infectious Disease"/>
            <person name="Wu L."/>
            <person name="Ma J."/>
        </authorList>
    </citation>
    <scope>NUCLEOTIDE SEQUENCE [LARGE SCALE GENOMIC DNA]</scope>
    <source>
        <strain evidence="3">JCM 18287</strain>
    </source>
</reference>
<accession>A0ABP9HF12</accession>
<dbReference type="InterPro" id="IPR021889">
    <property type="entry name" value="DUF3500"/>
</dbReference>
<feature type="chain" id="PRO_5045083481" evidence="1">
    <location>
        <begin position="26"/>
        <end position="337"/>
    </location>
</feature>
<feature type="signal peptide" evidence="1">
    <location>
        <begin position="1"/>
        <end position="25"/>
    </location>
</feature>
<comment type="caution">
    <text evidence="2">The sequence shown here is derived from an EMBL/GenBank/DDBJ whole genome shotgun (WGS) entry which is preliminary data.</text>
</comment>
<evidence type="ECO:0000256" key="1">
    <source>
        <dbReference type="SAM" id="SignalP"/>
    </source>
</evidence>
<dbReference type="RefSeq" id="WP_345167459.1">
    <property type="nucleotide sequence ID" value="NZ_BAABJK010000006.1"/>
</dbReference>
<organism evidence="2 3">
    <name type="scientific">Algibacter aquimarinus</name>
    <dbReference type="NCBI Taxonomy" id="1136748"/>
    <lineage>
        <taxon>Bacteria</taxon>
        <taxon>Pseudomonadati</taxon>
        <taxon>Bacteroidota</taxon>
        <taxon>Flavobacteriia</taxon>
        <taxon>Flavobacteriales</taxon>
        <taxon>Flavobacteriaceae</taxon>
        <taxon>Algibacter</taxon>
    </lineage>
</organism>
<dbReference type="PANTHER" id="PTHR37489:SF1">
    <property type="entry name" value="DUF3500 DOMAIN-CONTAINING PROTEIN"/>
    <property type="match status" value="1"/>
</dbReference>
<proteinExistence type="predicted"/>
<protein>
    <submittedName>
        <fullName evidence="2">DUF3500 domain-containing protein</fullName>
    </submittedName>
</protein>
<dbReference type="Pfam" id="PF12006">
    <property type="entry name" value="DUF3500"/>
    <property type="match status" value="1"/>
</dbReference>
<keyword evidence="1" id="KW-0732">Signal</keyword>
<name>A0ABP9HF12_9FLAO</name>
<sequence length="337" mass="38819">MIRLIVISICVHLLSISSLNSQTNAAISFLDALNEEQKEKANLMFDDSNRETWHYLPAVSFKREGIALFELNEQQKILATNLLKSYLSEVGYIKTQKIISLENVLAEISGDPIYRDPLKYYITIYGDPKKDNIWSWSFEGHHISLNFTIAEDKTSFSPRFLGTNPAMIKNGKRKGERVLNKEEDLAFKLITSMNGEQKKQTIFKENSFLEIITANKSEVIKLKPVGIDAKSLNKNQQNILKAIIEEYLSTIPTELAKERLRAINIAEFNDIKFGWAGSTDITKGHYYRIQGDTFLIEFDNTQNKANHIHTVWRDFNGDFGRDLIKEHYEQAEHHKQD</sequence>
<evidence type="ECO:0000313" key="3">
    <source>
        <dbReference type="Proteomes" id="UP001501692"/>
    </source>
</evidence>
<dbReference type="Proteomes" id="UP001501692">
    <property type="component" value="Unassembled WGS sequence"/>
</dbReference>
<dbReference type="EMBL" id="BAABJK010000006">
    <property type="protein sequence ID" value="GAA4969043.1"/>
    <property type="molecule type" value="Genomic_DNA"/>
</dbReference>
<gene>
    <name evidence="2" type="ORF">GCM10023315_18240</name>
</gene>